<dbReference type="Gene3D" id="1.10.4030.10">
    <property type="entry name" value="Porin chaperone SurA, peptide-binding domain"/>
    <property type="match status" value="1"/>
</dbReference>
<sequence>MIAARRLKVAALGLAVAASVLAAGQPALAASEIAIIVNKDPITTFAIQERMAFVKLRRVKGDPRQAATDELIDEALKKQETRRLNIRVPDAAVDQAYLKFASDNKLTPDQLGQVLGHAGFSQRGFKDYIRVQMGWGQAVQASMRNNAGKLSEEDVVQRMLQQGGNKPSTTEYQLQQVIFVIPPAKRAALKASRMTEANGMRNRFSGCENNYTIAKGLRDVTIRDLGRVTQPELPALWTDPISRLGKGGVTPVLETEKGLEFIAVCSSRSVSDDKVAAMVFQSEDLQKSSKDGPDAKLLAKLKEKAAIIRR</sequence>
<dbReference type="PANTHER" id="PTHR47637">
    <property type="entry name" value="CHAPERONE SURA"/>
    <property type="match status" value="1"/>
</dbReference>
<dbReference type="AlphaFoldDB" id="A0A7V7PQS6"/>
<protein>
    <submittedName>
        <fullName evidence="3">Peptidylprolyl isomerase</fullName>
    </submittedName>
</protein>
<dbReference type="InterPro" id="IPR050280">
    <property type="entry name" value="OMP_Chaperone_SurA"/>
</dbReference>
<feature type="chain" id="PRO_5030645347" evidence="2">
    <location>
        <begin position="30"/>
        <end position="310"/>
    </location>
</feature>
<organism evidence="3 4">
    <name type="scientific">Plantimonas leprariae</name>
    <dbReference type="NCBI Taxonomy" id="2615207"/>
    <lineage>
        <taxon>Bacteria</taxon>
        <taxon>Pseudomonadati</taxon>
        <taxon>Pseudomonadota</taxon>
        <taxon>Alphaproteobacteria</taxon>
        <taxon>Hyphomicrobiales</taxon>
        <taxon>Aurantimonadaceae</taxon>
        <taxon>Plantimonas</taxon>
    </lineage>
</organism>
<keyword evidence="4" id="KW-1185">Reference proteome</keyword>
<feature type="signal peptide" evidence="2">
    <location>
        <begin position="1"/>
        <end position="29"/>
    </location>
</feature>
<reference evidence="3 4" key="1">
    <citation type="submission" date="2019-09" db="EMBL/GenBank/DDBJ databases">
        <title>YIM 132180 draft genome.</title>
        <authorList>
            <person name="Zhang K."/>
        </authorList>
    </citation>
    <scope>NUCLEOTIDE SEQUENCE [LARGE SCALE GENOMIC DNA]</scope>
    <source>
        <strain evidence="3 4">YIM 132180</strain>
    </source>
</reference>
<gene>
    <name evidence="3" type="ORF">F6X38_06590</name>
</gene>
<evidence type="ECO:0000256" key="2">
    <source>
        <dbReference type="SAM" id="SignalP"/>
    </source>
</evidence>
<dbReference type="InterPro" id="IPR027304">
    <property type="entry name" value="Trigger_fact/SurA_dom_sf"/>
</dbReference>
<keyword evidence="3" id="KW-0413">Isomerase</keyword>
<evidence type="ECO:0000256" key="1">
    <source>
        <dbReference type="ARBA" id="ARBA00022729"/>
    </source>
</evidence>
<accession>A0A7V7PQS6</accession>
<comment type="caution">
    <text evidence="3">The sequence shown here is derived from an EMBL/GenBank/DDBJ whole genome shotgun (WGS) entry which is preliminary data.</text>
</comment>
<keyword evidence="1 2" id="KW-0732">Signal</keyword>
<dbReference type="GO" id="GO:0003755">
    <property type="term" value="F:peptidyl-prolyl cis-trans isomerase activity"/>
    <property type="evidence" value="ECO:0007669"/>
    <property type="project" value="UniProtKB-KW"/>
</dbReference>
<dbReference type="SUPFAM" id="SSF109998">
    <property type="entry name" value="Triger factor/SurA peptide-binding domain-like"/>
    <property type="match status" value="1"/>
</dbReference>
<evidence type="ECO:0000313" key="3">
    <source>
        <dbReference type="EMBL" id="KAB0680670.1"/>
    </source>
</evidence>
<dbReference type="Pfam" id="PF13624">
    <property type="entry name" value="SurA_N_3"/>
    <property type="match status" value="1"/>
</dbReference>
<proteinExistence type="predicted"/>
<name>A0A7V7PQS6_9HYPH</name>
<dbReference type="RefSeq" id="WP_150968822.1">
    <property type="nucleotide sequence ID" value="NZ_VZDO01000004.1"/>
</dbReference>
<dbReference type="PANTHER" id="PTHR47637:SF1">
    <property type="entry name" value="CHAPERONE SURA"/>
    <property type="match status" value="1"/>
</dbReference>
<dbReference type="EMBL" id="VZDO01000004">
    <property type="protein sequence ID" value="KAB0680670.1"/>
    <property type="molecule type" value="Genomic_DNA"/>
</dbReference>
<dbReference type="Proteomes" id="UP000432089">
    <property type="component" value="Unassembled WGS sequence"/>
</dbReference>
<evidence type="ECO:0000313" key="4">
    <source>
        <dbReference type="Proteomes" id="UP000432089"/>
    </source>
</evidence>